<feature type="compositionally biased region" description="Low complexity" evidence="5">
    <location>
        <begin position="581"/>
        <end position="612"/>
    </location>
</feature>
<dbReference type="GO" id="GO:0034663">
    <property type="term" value="C:endoplasmic reticulum chaperone complex"/>
    <property type="evidence" value="ECO:0007669"/>
    <property type="project" value="TreeGrafter"/>
</dbReference>
<dbReference type="PANTHER" id="PTHR45639">
    <property type="entry name" value="HSC70CB, ISOFORM G-RELATED"/>
    <property type="match status" value="1"/>
</dbReference>
<dbReference type="OrthoDB" id="10262720at2759"/>
<keyword evidence="3" id="KW-0067">ATP-binding</keyword>
<feature type="signal peptide" evidence="6">
    <location>
        <begin position="1"/>
        <end position="24"/>
    </location>
</feature>
<evidence type="ECO:0000256" key="2">
    <source>
        <dbReference type="ARBA" id="ARBA00022824"/>
    </source>
</evidence>
<name>A0A2A9NH19_9AGAR</name>
<evidence type="ECO:0000313" key="8">
    <source>
        <dbReference type="Proteomes" id="UP000242287"/>
    </source>
</evidence>
<dbReference type="Gene3D" id="3.30.420.40">
    <property type="match status" value="2"/>
</dbReference>
<dbReference type="PANTHER" id="PTHR45639:SF3">
    <property type="entry name" value="HYPOXIA UP-REGULATED PROTEIN 1"/>
    <property type="match status" value="1"/>
</dbReference>
<dbReference type="InterPro" id="IPR043129">
    <property type="entry name" value="ATPase_NBD"/>
</dbReference>
<reference evidence="7 8" key="1">
    <citation type="submission" date="2014-02" db="EMBL/GenBank/DDBJ databases">
        <title>Transposable element dynamics among asymbiotic and ectomycorrhizal Amanita fungi.</title>
        <authorList>
            <consortium name="DOE Joint Genome Institute"/>
            <person name="Hess J."/>
            <person name="Skrede I."/>
            <person name="Wolfe B."/>
            <person name="LaButti K."/>
            <person name="Ohm R.A."/>
            <person name="Grigoriev I.V."/>
            <person name="Pringle A."/>
        </authorList>
    </citation>
    <scope>NUCLEOTIDE SEQUENCE [LARGE SCALE GENOMIC DNA]</scope>
    <source>
        <strain evidence="7 8">SKay4041</strain>
    </source>
</reference>
<feature type="chain" id="PRO_5011998722" description="Actin-like ATPase domain-containing protein" evidence="6">
    <location>
        <begin position="25"/>
        <end position="899"/>
    </location>
</feature>
<evidence type="ECO:0000256" key="1">
    <source>
        <dbReference type="ARBA" id="ARBA00022741"/>
    </source>
</evidence>
<keyword evidence="4" id="KW-0143">Chaperone</keyword>
<dbReference type="Gene3D" id="2.60.34.10">
    <property type="entry name" value="Substrate Binding Domain Of DNAk, Chain A, domain 1"/>
    <property type="match status" value="1"/>
</dbReference>
<dbReference type="CDD" id="cd10230">
    <property type="entry name" value="ASKHA_NBD_HSP70_HYOU1"/>
    <property type="match status" value="1"/>
</dbReference>
<dbReference type="Gene3D" id="3.30.30.30">
    <property type="match status" value="1"/>
</dbReference>
<dbReference type="Gene3D" id="3.90.640.10">
    <property type="entry name" value="Actin, Chain A, domain 4"/>
    <property type="match status" value="1"/>
</dbReference>
<keyword evidence="1" id="KW-0547">Nucleotide-binding</keyword>
<dbReference type="Proteomes" id="UP000242287">
    <property type="component" value="Unassembled WGS sequence"/>
</dbReference>
<dbReference type="GO" id="GO:0005524">
    <property type="term" value="F:ATP binding"/>
    <property type="evidence" value="ECO:0007669"/>
    <property type="project" value="UniProtKB-KW"/>
</dbReference>
<dbReference type="InterPro" id="IPR029047">
    <property type="entry name" value="HSP70_peptide-bd_sf"/>
</dbReference>
<evidence type="ECO:0000256" key="4">
    <source>
        <dbReference type="ARBA" id="ARBA00023186"/>
    </source>
</evidence>
<dbReference type="AlphaFoldDB" id="A0A2A9NH19"/>
<dbReference type="STRING" id="703135.A0A2A9NH19"/>
<keyword evidence="8" id="KW-1185">Reference proteome</keyword>
<dbReference type="SUPFAM" id="SSF53067">
    <property type="entry name" value="Actin-like ATPase domain"/>
    <property type="match status" value="2"/>
</dbReference>
<accession>A0A2A9NH19</accession>
<dbReference type="InterPro" id="IPR029048">
    <property type="entry name" value="HSP70_C_sf"/>
</dbReference>
<evidence type="ECO:0008006" key="9">
    <source>
        <dbReference type="Google" id="ProtNLM"/>
    </source>
</evidence>
<feature type="compositionally biased region" description="Polar residues" evidence="5">
    <location>
        <begin position="558"/>
        <end position="575"/>
    </location>
</feature>
<feature type="compositionally biased region" description="Low complexity" evidence="5">
    <location>
        <begin position="861"/>
        <end position="899"/>
    </location>
</feature>
<dbReference type="Gene3D" id="1.20.1270.10">
    <property type="match status" value="1"/>
</dbReference>
<evidence type="ECO:0000256" key="5">
    <source>
        <dbReference type="SAM" id="MobiDB-lite"/>
    </source>
</evidence>
<evidence type="ECO:0000313" key="7">
    <source>
        <dbReference type="EMBL" id="PFH47551.1"/>
    </source>
</evidence>
<evidence type="ECO:0000256" key="3">
    <source>
        <dbReference type="ARBA" id="ARBA00022840"/>
    </source>
</evidence>
<keyword evidence="6" id="KW-0732">Signal</keyword>
<proteinExistence type="predicted"/>
<dbReference type="FunFam" id="3.90.640.10:FF:000003">
    <property type="entry name" value="Molecular chaperone DnaK"/>
    <property type="match status" value="1"/>
</dbReference>
<feature type="region of interest" description="Disordered" evidence="5">
    <location>
        <begin position="556"/>
        <end position="627"/>
    </location>
</feature>
<dbReference type="GO" id="GO:0030968">
    <property type="term" value="P:endoplasmic reticulum unfolded protein response"/>
    <property type="evidence" value="ECO:0007669"/>
    <property type="project" value="TreeGrafter"/>
</dbReference>
<protein>
    <recommendedName>
        <fullName evidence="9">Actin-like ATPase domain-containing protein</fullName>
    </recommendedName>
</protein>
<gene>
    <name evidence="7" type="ORF">AMATHDRAFT_67568</name>
</gene>
<dbReference type="SUPFAM" id="SSF100934">
    <property type="entry name" value="Heat shock protein 70kD (HSP70), C-terminal subdomain"/>
    <property type="match status" value="1"/>
</dbReference>
<keyword evidence="2" id="KW-0256">Endoplasmic reticulum</keyword>
<dbReference type="GO" id="GO:0140662">
    <property type="term" value="F:ATP-dependent protein folding chaperone"/>
    <property type="evidence" value="ECO:0007669"/>
    <property type="project" value="InterPro"/>
</dbReference>
<evidence type="ECO:0000256" key="6">
    <source>
        <dbReference type="SAM" id="SignalP"/>
    </source>
</evidence>
<sequence length="899" mass="98217">MRLSLLSLLSLLHFFTFVPHGVWGAVLAIDYGSDWIKASLMKPGAPFDVLLNKDSKRKMQASVAWKRDDRVFGQDAFNLASRFPSDSFSSVKYLQAAPFDSEVANYYTTIQTANLVPTSRKTVAVEQSSGATWSAEELVAMQLSYVKSLAESYMGGEKVRDVIVTVPPYYSQFERDAVVDAIEISGLRTLALMNDGTAVAVNYAMTRTFTKPEIHVVYDAGASAIKATVVQFAPLDAGGKKKSSVEEGTQITVMGVGFDRKTGGTEMDRRLREILVDAFNAKHGRDVRKDKKGMSKLWKEAGRVKAILSANSEAVAQVESVAWDLDLRTKVSRDTFEKACADLKGNFARPIHDALANAGLTMANVSSVVLTGGSSRTPMIQAAVKAAVGEDRIAQNVNADEAAVLGAALHGASLSRQFKTKNNLKVSDMATYDVQASYLAAATSSSARPRSITTLVFPAGSRAGTKKTLTFKRKEDFSISLDYKSPVAPGFPSRILEAELTGVAEGIAELIDRGAIDPVVKATLTLSESGFVSVTDAIVFGEIKDDSLTGKIKGLFGGNSNTEDTTTESVTNQPPRETEESSSTSESVSSASATAVPSAETTSADDPASTTTLFSTVLPSPSADPKKKENTIALNVTIQFTTIAPMTVEEKKEARSRLRALDAEEATKTRREEARNTFEAYLYRLRDLLDPDNVDTPFKTCSQESERRAISEKLDESFGWLFDKGDLAETSQFLDKRIALEALERPIIHRYQEIEAFPKALNSSQMWNWSTRLFLNEARANVTAETEAGIPSKWTWEELDGLEKTLKEHEVWLNEWVEKQKKVKPNEDPVIETTEMKARAKMLEQHLQRLVRRKVPKVKKTTSTPTATATESATESATNTDEAPTSTSTPTAGSSHDEL</sequence>
<dbReference type="Pfam" id="PF00012">
    <property type="entry name" value="HSP70"/>
    <property type="match status" value="1"/>
</dbReference>
<feature type="region of interest" description="Disordered" evidence="5">
    <location>
        <begin position="850"/>
        <end position="899"/>
    </location>
</feature>
<dbReference type="PRINTS" id="PR00301">
    <property type="entry name" value="HEATSHOCK70"/>
</dbReference>
<dbReference type="EMBL" id="KZ302105">
    <property type="protein sequence ID" value="PFH47551.1"/>
    <property type="molecule type" value="Genomic_DNA"/>
</dbReference>
<organism evidence="7 8">
    <name type="scientific">Amanita thiersii Skay4041</name>
    <dbReference type="NCBI Taxonomy" id="703135"/>
    <lineage>
        <taxon>Eukaryota</taxon>
        <taxon>Fungi</taxon>
        <taxon>Dikarya</taxon>
        <taxon>Basidiomycota</taxon>
        <taxon>Agaricomycotina</taxon>
        <taxon>Agaricomycetes</taxon>
        <taxon>Agaricomycetidae</taxon>
        <taxon>Agaricales</taxon>
        <taxon>Pluteineae</taxon>
        <taxon>Amanitaceae</taxon>
        <taxon>Amanita</taxon>
    </lineage>
</organism>
<feature type="compositionally biased region" description="Basic residues" evidence="5">
    <location>
        <begin position="850"/>
        <end position="860"/>
    </location>
</feature>
<dbReference type="InterPro" id="IPR013126">
    <property type="entry name" value="Hsp_70_fam"/>
</dbReference>